<gene>
    <name evidence="1" type="ORF">G5I_10425</name>
</gene>
<evidence type="ECO:0000313" key="2">
    <source>
        <dbReference type="Proteomes" id="UP000007755"/>
    </source>
</evidence>
<accession>F4WWV5</accession>
<protein>
    <submittedName>
        <fullName evidence="1">Uncharacterized protein</fullName>
    </submittedName>
</protein>
<reference evidence="1" key="1">
    <citation type="submission" date="2011-02" db="EMBL/GenBank/DDBJ databases">
        <title>The genome of the leaf-cutting ant Acromyrmex echinatior suggests key adaptations to social evolution and fungus farming.</title>
        <authorList>
            <person name="Nygaard S."/>
            <person name="Zhang G."/>
        </authorList>
    </citation>
    <scope>NUCLEOTIDE SEQUENCE</scope>
</reference>
<dbReference type="Proteomes" id="UP000007755">
    <property type="component" value="Unassembled WGS sequence"/>
</dbReference>
<evidence type="ECO:0000313" key="1">
    <source>
        <dbReference type="EMBL" id="EGI61315.1"/>
    </source>
</evidence>
<dbReference type="EMBL" id="GL888415">
    <property type="protein sequence ID" value="EGI61315.1"/>
    <property type="molecule type" value="Genomic_DNA"/>
</dbReference>
<name>F4WWV5_ACREC</name>
<proteinExistence type="predicted"/>
<dbReference type="InParanoid" id="F4WWV5"/>
<organism evidence="2">
    <name type="scientific">Acromyrmex echinatior</name>
    <name type="common">Panamanian leafcutter ant</name>
    <name type="synonym">Acromyrmex octospinosus echinatior</name>
    <dbReference type="NCBI Taxonomy" id="103372"/>
    <lineage>
        <taxon>Eukaryota</taxon>
        <taxon>Metazoa</taxon>
        <taxon>Ecdysozoa</taxon>
        <taxon>Arthropoda</taxon>
        <taxon>Hexapoda</taxon>
        <taxon>Insecta</taxon>
        <taxon>Pterygota</taxon>
        <taxon>Neoptera</taxon>
        <taxon>Endopterygota</taxon>
        <taxon>Hymenoptera</taxon>
        <taxon>Apocrita</taxon>
        <taxon>Aculeata</taxon>
        <taxon>Formicoidea</taxon>
        <taxon>Formicidae</taxon>
        <taxon>Myrmicinae</taxon>
        <taxon>Acromyrmex</taxon>
    </lineage>
</organism>
<keyword evidence="2" id="KW-1185">Reference proteome</keyword>
<sequence>MVKPLVPLKSILSPSSSGDNSVLKTDGTACRVGIQWYGQTIVTDQPVSEEDDLKNLRLSADIKVRKIEYQRHVKEKLGPSENLDTLEVNEINSTIVSGVLETVRGAYALRKINSLQVNG</sequence>
<dbReference type="AlphaFoldDB" id="F4WWV5"/>